<reference evidence="2" key="2">
    <citation type="submission" date="2015-01" db="EMBL/GenBank/DDBJ databases">
        <title>Evolutionary Origins and Diversification of the Mycorrhizal Mutualists.</title>
        <authorList>
            <consortium name="DOE Joint Genome Institute"/>
            <consortium name="Mycorrhizal Genomics Consortium"/>
            <person name="Kohler A."/>
            <person name="Kuo A."/>
            <person name="Nagy L.G."/>
            <person name="Floudas D."/>
            <person name="Copeland A."/>
            <person name="Barry K.W."/>
            <person name="Cichocki N."/>
            <person name="Veneault-Fourrey C."/>
            <person name="LaButti K."/>
            <person name="Lindquist E.A."/>
            <person name="Lipzen A."/>
            <person name="Lundell T."/>
            <person name="Morin E."/>
            <person name="Murat C."/>
            <person name="Riley R."/>
            <person name="Ohm R."/>
            <person name="Sun H."/>
            <person name="Tunlid A."/>
            <person name="Henrissat B."/>
            <person name="Grigoriev I.V."/>
            <person name="Hibbett D.S."/>
            <person name="Martin F."/>
        </authorList>
    </citation>
    <scope>NUCLEOTIDE SEQUENCE [LARGE SCALE GENOMIC DNA]</scope>
    <source>
        <strain evidence="2">Ve08.2h10</strain>
    </source>
</reference>
<organism evidence="1 2">
    <name type="scientific">Paxillus rubicundulus Ve08.2h10</name>
    <dbReference type="NCBI Taxonomy" id="930991"/>
    <lineage>
        <taxon>Eukaryota</taxon>
        <taxon>Fungi</taxon>
        <taxon>Dikarya</taxon>
        <taxon>Basidiomycota</taxon>
        <taxon>Agaricomycotina</taxon>
        <taxon>Agaricomycetes</taxon>
        <taxon>Agaricomycetidae</taxon>
        <taxon>Boletales</taxon>
        <taxon>Paxilineae</taxon>
        <taxon>Paxillaceae</taxon>
        <taxon>Paxillus</taxon>
    </lineage>
</organism>
<dbReference type="AlphaFoldDB" id="A0A0D0E0I2"/>
<accession>A0A0D0E0I2</accession>
<name>A0A0D0E0I2_9AGAM</name>
<keyword evidence="2" id="KW-1185">Reference proteome</keyword>
<reference evidence="1 2" key="1">
    <citation type="submission" date="2014-04" db="EMBL/GenBank/DDBJ databases">
        <authorList>
            <consortium name="DOE Joint Genome Institute"/>
            <person name="Kuo A."/>
            <person name="Kohler A."/>
            <person name="Jargeat P."/>
            <person name="Nagy L.G."/>
            <person name="Floudas D."/>
            <person name="Copeland A."/>
            <person name="Barry K.W."/>
            <person name="Cichocki N."/>
            <person name="Veneault-Fourrey C."/>
            <person name="LaButti K."/>
            <person name="Lindquist E.A."/>
            <person name="Lipzen A."/>
            <person name="Lundell T."/>
            <person name="Morin E."/>
            <person name="Murat C."/>
            <person name="Sun H."/>
            <person name="Tunlid A."/>
            <person name="Henrissat B."/>
            <person name="Grigoriev I.V."/>
            <person name="Hibbett D.S."/>
            <person name="Martin F."/>
            <person name="Nordberg H.P."/>
            <person name="Cantor M.N."/>
            <person name="Hua S.X."/>
        </authorList>
    </citation>
    <scope>NUCLEOTIDE SEQUENCE [LARGE SCALE GENOMIC DNA]</scope>
    <source>
        <strain evidence="1 2">Ve08.2h10</strain>
    </source>
</reference>
<dbReference type="EMBL" id="KN824963">
    <property type="protein sequence ID" value="KIK96876.1"/>
    <property type="molecule type" value="Genomic_DNA"/>
</dbReference>
<proteinExistence type="predicted"/>
<dbReference type="Proteomes" id="UP000054538">
    <property type="component" value="Unassembled WGS sequence"/>
</dbReference>
<evidence type="ECO:0008006" key="3">
    <source>
        <dbReference type="Google" id="ProtNLM"/>
    </source>
</evidence>
<evidence type="ECO:0000313" key="2">
    <source>
        <dbReference type="Proteomes" id="UP000054538"/>
    </source>
</evidence>
<dbReference type="OrthoDB" id="10039611at2759"/>
<gene>
    <name evidence="1" type="ORF">PAXRUDRAFT_769013</name>
</gene>
<sequence>MTKNTFIPAWYKIDSEMRRWSLTNLSPEQHEDDETDNQRWTAVWFHDESTFYAHNCCKMCWVLRDAKALPQQKGEGPSLMVANFISADYGWLCSCDGKESTWVLFRVGKGHDGYFTNDEILEQTKKAMTILEEDCPDEDHVFVFDNATTHLKCADDALSAHCMPKSCHPWGVEINVKDVEGKLVYGAHGKPMKQKIPMGNGTFADGSPHKFCHPPGHKDAGFFKGMATILTEQGFDTLGLKAQCHNSKAFDCVTCRKLV</sequence>
<evidence type="ECO:0000313" key="1">
    <source>
        <dbReference type="EMBL" id="KIK96876.1"/>
    </source>
</evidence>
<dbReference type="GO" id="GO:0003676">
    <property type="term" value="F:nucleic acid binding"/>
    <property type="evidence" value="ECO:0007669"/>
    <property type="project" value="InterPro"/>
</dbReference>
<dbReference type="InParanoid" id="A0A0D0E0I2"/>
<dbReference type="InterPro" id="IPR036397">
    <property type="entry name" value="RNaseH_sf"/>
</dbReference>
<dbReference type="HOGENOM" id="CLU_005726_1_1_1"/>
<dbReference type="Gene3D" id="3.30.420.10">
    <property type="entry name" value="Ribonuclease H-like superfamily/Ribonuclease H"/>
    <property type="match status" value="1"/>
</dbReference>
<protein>
    <recommendedName>
        <fullName evidence="3">DDE-1 domain-containing protein</fullName>
    </recommendedName>
</protein>